<dbReference type="PRINTS" id="PR00380">
    <property type="entry name" value="KINESINHEAVY"/>
</dbReference>
<dbReference type="GO" id="GO:0005524">
    <property type="term" value="F:ATP binding"/>
    <property type="evidence" value="ECO:0007669"/>
    <property type="project" value="UniProtKB-UniRule"/>
</dbReference>
<keyword evidence="3 5" id="KW-0067">ATP-binding</keyword>
<evidence type="ECO:0000256" key="5">
    <source>
        <dbReference type="PROSITE-ProRule" id="PRU00283"/>
    </source>
</evidence>
<feature type="region of interest" description="Disordered" evidence="7">
    <location>
        <begin position="40"/>
        <end position="82"/>
    </location>
</feature>
<feature type="compositionally biased region" description="Polar residues" evidence="7">
    <location>
        <begin position="870"/>
        <end position="881"/>
    </location>
</feature>
<dbReference type="GO" id="GO:0007018">
    <property type="term" value="P:microtubule-based movement"/>
    <property type="evidence" value="ECO:0007669"/>
    <property type="project" value="InterPro"/>
</dbReference>
<evidence type="ECO:0000256" key="7">
    <source>
        <dbReference type="SAM" id="MobiDB-lite"/>
    </source>
</evidence>
<comment type="caution">
    <text evidence="9">The sequence shown here is derived from an EMBL/GenBank/DDBJ whole genome shotgun (WGS) entry which is preliminary data.</text>
</comment>
<evidence type="ECO:0000313" key="10">
    <source>
        <dbReference type="Proteomes" id="UP000748531"/>
    </source>
</evidence>
<dbReference type="InterPro" id="IPR027417">
    <property type="entry name" value="P-loop_NTPase"/>
</dbReference>
<feature type="region of interest" description="Disordered" evidence="7">
    <location>
        <begin position="1107"/>
        <end position="1134"/>
    </location>
</feature>
<evidence type="ECO:0000256" key="4">
    <source>
        <dbReference type="ARBA" id="ARBA00023212"/>
    </source>
</evidence>
<dbReference type="OrthoDB" id="3176171at2759"/>
<feature type="coiled-coil region" evidence="6">
    <location>
        <begin position="632"/>
        <end position="673"/>
    </location>
</feature>
<feature type="binding site" evidence="5">
    <location>
        <begin position="797"/>
        <end position="804"/>
    </location>
    <ligand>
        <name>ATP</name>
        <dbReference type="ChEBI" id="CHEBI:30616"/>
    </ligand>
</feature>
<keyword evidence="2 5" id="KW-0547">Nucleotide-binding</keyword>
<dbReference type="Gene3D" id="3.40.850.10">
    <property type="entry name" value="Kinesin motor domain"/>
    <property type="match status" value="1"/>
</dbReference>
<keyword evidence="6" id="KW-0175">Coiled coil</keyword>
<proteinExistence type="inferred from homology"/>
<evidence type="ECO:0000259" key="8">
    <source>
        <dbReference type="PROSITE" id="PS50067"/>
    </source>
</evidence>
<organism evidence="9 10">
    <name type="scientific">Paragonimus heterotremus</name>
    <dbReference type="NCBI Taxonomy" id="100268"/>
    <lineage>
        <taxon>Eukaryota</taxon>
        <taxon>Metazoa</taxon>
        <taxon>Spiralia</taxon>
        <taxon>Lophotrochozoa</taxon>
        <taxon>Platyhelminthes</taxon>
        <taxon>Trematoda</taxon>
        <taxon>Digenea</taxon>
        <taxon>Plagiorchiida</taxon>
        <taxon>Troglotremata</taxon>
        <taxon>Troglotrematidae</taxon>
        <taxon>Paragonimus</taxon>
    </lineage>
</organism>
<evidence type="ECO:0000256" key="1">
    <source>
        <dbReference type="ARBA" id="ARBA00004245"/>
    </source>
</evidence>
<dbReference type="InterPro" id="IPR027640">
    <property type="entry name" value="Kinesin-like_fam"/>
</dbReference>
<dbReference type="PANTHER" id="PTHR47972">
    <property type="entry name" value="KINESIN-LIKE PROTEIN KLP-3"/>
    <property type="match status" value="1"/>
</dbReference>
<dbReference type="PROSITE" id="PS50067">
    <property type="entry name" value="KINESIN_MOTOR_2"/>
    <property type="match status" value="1"/>
</dbReference>
<dbReference type="Proteomes" id="UP000748531">
    <property type="component" value="Unassembled WGS sequence"/>
</dbReference>
<keyword evidence="5" id="KW-0505">Motor protein</keyword>
<feature type="compositionally biased region" description="Low complexity" evidence="7">
    <location>
        <begin position="49"/>
        <end position="60"/>
    </location>
</feature>
<accession>A0A8J4TB38</accession>
<feature type="compositionally biased region" description="Polar residues" evidence="7">
    <location>
        <begin position="1113"/>
        <end position="1129"/>
    </location>
</feature>
<dbReference type="SMART" id="SM00129">
    <property type="entry name" value="KISc"/>
    <property type="match status" value="1"/>
</dbReference>
<keyword evidence="4" id="KW-0206">Cytoskeleton</keyword>
<comment type="similarity">
    <text evidence="5">Belongs to the TRAFAC class myosin-kinesin ATPase superfamily. Kinesin family.</text>
</comment>
<dbReference type="InterPro" id="IPR036961">
    <property type="entry name" value="Kinesin_motor_dom_sf"/>
</dbReference>
<protein>
    <submittedName>
        <fullName evidence="9">Kinesin motor domain protein</fullName>
    </submittedName>
</protein>
<dbReference type="PANTHER" id="PTHR47972:SF65">
    <property type="entry name" value="KINESIN-LIKE PROTEIN"/>
    <property type="match status" value="1"/>
</dbReference>
<evidence type="ECO:0000256" key="3">
    <source>
        <dbReference type="ARBA" id="ARBA00022840"/>
    </source>
</evidence>
<dbReference type="InterPro" id="IPR001752">
    <property type="entry name" value="Kinesin_motor_dom"/>
</dbReference>
<dbReference type="GO" id="GO:0008017">
    <property type="term" value="F:microtubule binding"/>
    <property type="evidence" value="ECO:0007669"/>
    <property type="project" value="InterPro"/>
</dbReference>
<dbReference type="EMBL" id="LUCH01002518">
    <property type="protein sequence ID" value="KAF5401374.1"/>
    <property type="molecule type" value="Genomic_DNA"/>
</dbReference>
<sequence>MSHQTKSVTSPISWSAETSVYGPLLVRDFMNHTNAKFTSDSTELWTDEQQQQTPLRQKQQPKVTKKLEHLSRSVPPSPTFVSNSKQKIPSYNVYNFLNRKCIQKYGAFKARFVSSKQATSSKTCSHRQGDHSDLENKCSRVALDSSSESGSNVSCANSCMDINLKSPHSIGSQPCDQSETSNCSCYSLGVNQEINENSSLGVHHMSDTVNEETREYLDDEMGNRLNTTDKTRQAIVHSFDNRLYNSTEVCSRPSTVTTSKTRKIILDDYSSAGWPTPVPIQSSAVCPFASSTLDTVNVFKYRINYPSLSKWVHDCMLCYIKWCSGDISSATIRSLMFAENLDCFMQEILKKQNHKLLSFTMSNQGKIKVEQSSGLPTHSNYALHNNQLWKRRYYSLLNAVDFVFKDHQILHYVSREGLFECVSNPPAVPAILFSKGREFSQRSRGGLLSSRFDSHSLAAIGADPAGHLSERVTQLLIRMGIHQLNRNDLQDHWPCMFNMSVAFLSDVIAQSRILRTDLDRRLAVHDRLVYVLGQAREQRSKLRLHMLKQRELLNSLTSKLNVIRQRASITSPVQDQPSSIDDGLAKNVISPFVECENLESEATDHVSVSTEFVSHETADMSALDLGKQEWGNAEYLHKRAELQIQIASLERVLKEEETRRKRLHNRIQELTGNIRVFCRLRPNDADLLEQNKTVGSNKSYLRVSSDDKLLFCSDTLKELLPGQGRAALGTLNVSTRGLLNSGTSTNQVQANSTGTPKCFIFDRVFGTDASQLEVYREVDDLIVSCIDGYNVCIMAYGQTGSGKTYTMMGTPENPGVNRRAVRSLFERCGRRKHWKYSISVSMVEIYQEDVFDLLEDVTFKTTNDIAVDSRQNSPTTIQSTNSDRKRVSISRSSTLTNKLKQPTPWNSCAGRANFSGYSGFTPRKALRRRGSVKIMSDNLDGVVLRNLNESLVQSEEEMLAFLELAEKQRRVGLTRLNICSSRSHLIILLKVVGQNQLHMTTSRGSLTLADLAGSENVTKSGSTGERFMEAASINKSLSSLGRVFDALRRQQKPTYRETKLTYLLRPNLGGESKCLLFVAIRTEPEHAEETWRAVNFGQGALQVIPGSQDVGKSRSSCNLPTNESSCTQMDRQRGSAPPLFRCAVRKHKLSKQRENQFAPETQTHLPQAVYSMGPAITKRGWQ</sequence>
<reference evidence="9" key="1">
    <citation type="submission" date="2019-05" db="EMBL/GenBank/DDBJ databases">
        <title>Annotation for the trematode Paragonimus heterotremus.</title>
        <authorList>
            <person name="Choi Y.-J."/>
        </authorList>
    </citation>
    <scope>NUCLEOTIDE SEQUENCE</scope>
    <source>
        <strain evidence="9">LC</strain>
    </source>
</reference>
<evidence type="ECO:0000256" key="2">
    <source>
        <dbReference type="ARBA" id="ARBA00022741"/>
    </source>
</evidence>
<evidence type="ECO:0000256" key="6">
    <source>
        <dbReference type="SAM" id="Coils"/>
    </source>
</evidence>
<feature type="domain" description="Kinesin motor" evidence="8">
    <location>
        <begin position="673"/>
        <end position="1103"/>
    </location>
</feature>
<evidence type="ECO:0000313" key="9">
    <source>
        <dbReference type="EMBL" id="KAF5401374.1"/>
    </source>
</evidence>
<keyword evidence="4" id="KW-0963">Cytoplasm</keyword>
<dbReference type="InterPro" id="IPR031852">
    <property type="entry name" value="Vik1/Cik1_MT-bd"/>
</dbReference>
<dbReference type="AlphaFoldDB" id="A0A8J4TB38"/>
<dbReference type="Pfam" id="PF00225">
    <property type="entry name" value="Kinesin"/>
    <property type="match status" value="1"/>
</dbReference>
<gene>
    <name evidence="9" type="ORF">PHET_05432</name>
</gene>
<dbReference type="SUPFAM" id="SSF52540">
    <property type="entry name" value="P-loop containing nucleoside triphosphate hydrolases"/>
    <property type="match status" value="1"/>
</dbReference>
<comment type="subcellular location">
    <subcellularLocation>
        <location evidence="1">Cytoplasm</location>
        <location evidence="1">Cytoskeleton</location>
    </subcellularLocation>
</comment>
<dbReference type="GO" id="GO:0015630">
    <property type="term" value="C:microtubule cytoskeleton"/>
    <property type="evidence" value="ECO:0007669"/>
    <property type="project" value="TreeGrafter"/>
</dbReference>
<feature type="region of interest" description="Disordered" evidence="7">
    <location>
        <begin position="870"/>
        <end position="896"/>
    </location>
</feature>
<dbReference type="Pfam" id="PF16796">
    <property type="entry name" value="Microtub_bd"/>
    <property type="match status" value="1"/>
</dbReference>
<name>A0A8J4TB38_9TREM</name>
<dbReference type="GO" id="GO:0003777">
    <property type="term" value="F:microtubule motor activity"/>
    <property type="evidence" value="ECO:0007669"/>
    <property type="project" value="InterPro"/>
</dbReference>
<keyword evidence="10" id="KW-1185">Reference proteome</keyword>